<feature type="region of interest" description="Disordered" evidence="1">
    <location>
        <begin position="433"/>
        <end position="452"/>
    </location>
</feature>
<evidence type="ECO:0000313" key="2">
    <source>
        <dbReference type="EMBL" id="KAG5502846.1"/>
    </source>
</evidence>
<reference evidence="2 3" key="1">
    <citation type="submission" date="2021-02" db="EMBL/GenBank/DDBJ databases">
        <title>Porcisia hertigi Genome sequencing and assembly.</title>
        <authorList>
            <person name="Almutairi H."/>
            <person name="Gatherer D."/>
        </authorList>
    </citation>
    <scope>NUCLEOTIDE SEQUENCE [LARGE SCALE GENOMIC DNA]</scope>
    <source>
        <strain evidence="2 3">C119</strain>
    </source>
</reference>
<gene>
    <name evidence="2" type="ORF">JKF63_04615</name>
</gene>
<feature type="region of interest" description="Disordered" evidence="1">
    <location>
        <begin position="226"/>
        <end position="306"/>
    </location>
</feature>
<comment type="caution">
    <text evidence="2">The sequence shown here is derived from an EMBL/GenBank/DDBJ whole genome shotgun (WGS) entry which is preliminary data.</text>
</comment>
<keyword evidence="3" id="KW-1185">Reference proteome</keyword>
<dbReference type="OrthoDB" id="273589at2759"/>
<organism evidence="2 3">
    <name type="scientific">Porcisia hertigi</name>
    <dbReference type="NCBI Taxonomy" id="2761500"/>
    <lineage>
        <taxon>Eukaryota</taxon>
        <taxon>Discoba</taxon>
        <taxon>Euglenozoa</taxon>
        <taxon>Kinetoplastea</taxon>
        <taxon>Metakinetoplastina</taxon>
        <taxon>Trypanosomatida</taxon>
        <taxon>Trypanosomatidae</taxon>
        <taxon>Leishmaniinae</taxon>
        <taxon>Porcisia</taxon>
    </lineage>
</organism>
<feature type="region of interest" description="Disordered" evidence="1">
    <location>
        <begin position="513"/>
        <end position="565"/>
    </location>
</feature>
<dbReference type="GeneID" id="94290674"/>
<evidence type="ECO:0000256" key="1">
    <source>
        <dbReference type="SAM" id="MobiDB-lite"/>
    </source>
</evidence>
<sequence>MSKGHRTAEVSRRLVDAYVTSLRQRLPTHCIRQLDKLPKAQEHQLTRLRQAYPGTPPELLYLLQRVNGTCWEMLQGPPGSVPPPASAKVTGTSLKGEGGVPATFAATATTAPPSSAPAATSTATADPPAASASPATPTKPAAASSASAEASARGVNKATAAAAMASEAAAFIKSKIVKKVSTIGAPRRRRPLPHFVALPILGSTYRCCPYYLKSVDQMLVAEQQFPPPTATLPDQGEGWVPSSAAAATQSSPPPLPPPPSTPSSSLPADPVPTGAGLNDTVGVAGQGSCEGGAAGTTRGSPPPTASGAALNTHCISSVYAGCRIVYSAPPTSLPLPPSPPGTSGASNTAASYEIATGDANASLATNLTPASCSEEPRLVYVDPRIDIHASFYQWLAFADSVQPHVRGPAPTIPDADPAKVKAASAAGNAADKCRFSPARTPSQTYTPPPPPPKQFAASRLYIDFKPVELHGGVYGQVIQFVHGKPDSFSVVASDFGEYLKYIMAEEYGFTEELEAGDDDDDADVGAQKARRNDLPLTGPAPSIITTDGRPLTSPTPSQTDVRTKR</sequence>
<feature type="compositionally biased region" description="Polar residues" evidence="1">
    <location>
        <begin position="552"/>
        <end position="565"/>
    </location>
</feature>
<feature type="compositionally biased region" description="Gly residues" evidence="1">
    <location>
        <begin position="284"/>
        <end position="294"/>
    </location>
</feature>
<dbReference type="EMBL" id="JAFJZO010000025">
    <property type="protein sequence ID" value="KAG5502846.1"/>
    <property type="molecule type" value="Genomic_DNA"/>
</dbReference>
<dbReference type="RefSeq" id="XP_067756618.1">
    <property type="nucleotide sequence ID" value="XM_067900597.1"/>
</dbReference>
<proteinExistence type="predicted"/>
<feature type="region of interest" description="Disordered" evidence="1">
    <location>
        <begin position="75"/>
        <end position="145"/>
    </location>
</feature>
<dbReference type="AlphaFoldDB" id="A0A836I1F1"/>
<feature type="compositionally biased region" description="Acidic residues" evidence="1">
    <location>
        <begin position="513"/>
        <end position="523"/>
    </location>
</feature>
<feature type="compositionally biased region" description="Pro residues" evidence="1">
    <location>
        <begin position="251"/>
        <end position="261"/>
    </location>
</feature>
<protein>
    <submittedName>
        <fullName evidence="2">Uncharacterized protein</fullName>
    </submittedName>
</protein>
<dbReference type="Proteomes" id="UP000674318">
    <property type="component" value="Unassembled WGS sequence"/>
</dbReference>
<feature type="compositionally biased region" description="Low complexity" evidence="1">
    <location>
        <begin position="101"/>
        <end position="145"/>
    </location>
</feature>
<name>A0A836I1F1_9TRYP</name>
<evidence type="ECO:0000313" key="3">
    <source>
        <dbReference type="Proteomes" id="UP000674318"/>
    </source>
</evidence>
<feature type="compositionally biased region" description="Low complexity" evidence="1">
    <location>
        <begin position="241"/>
        <end position="250"/>
    </location>
</feature>
<accession>A0A836I1F1</accession>
<dbReference type="KEGG" id="phet:94290674"/>